<proteinExistence type="predicted"/>
<sequence length="145" mass="17066">MKKRYIETLLLIILLCGLFLSNYSKYSGLWSLRRNHNEIYHLSKRGYLKIIAVEELDASGMSIEVDEVTEIPLNRFHYFQGNLETYNQLGDSYNWLGDKEKIYINYCDEWDTLTFSQKNKGDKLFGTYEMLGDDGSYGKYIVEIK</sequence>
<gene>
    <name evidence="1" type="ORF">JZO85_06300</name>
</gene>
<name>A0ABS3HG00_9ENTE</name>
<reference evidence="1 2" key="1">
    <citation type="submission" date="2021-03" db="EMBL/GenBank/DDBJ databases">
        <title>Enterococcal diversity collection.</title>
        <authorList>
            <person name="Gilmore M.S."/>
            <person name="Schwartzman J."/>
            <person name="Van Tyne D."/>
            <person name="Martin M."/>
            <person name="Earl A.M."/>
            <person name="Manson A.L."/>
            <person name="Straub T."/>
            <person name="Salamzade R."/>
            <person name="Saavedra J."/>
            <person name="Lebreton F."/>
            <person name="Prichula J."/>
            <person name="Schaufler K."/>
            <person name="Gaca A."/>
            <person name="Sgardioli B."/>
            <person name="Wagenaar J."/>
            <person name="Strong T."/>
        </authorList>
    </citation>
    <scope>NUCLEOTIDE SEQUENCE [LARGE SCALE GENOMIC DNA]</scope>
    <source>
        <strain evidence="1 2">MJM16</strain>
    </source>
</reference>
<comment type="caution">
    <text evidence="1">The sequence shown here is derived from an EMBL/GenBank/DDBJ whole genome shotgun (WGS) entry which is preliminary data.</text>
</comment>
<dbReference type="RefSeq" id="WP_207107653.1">
    <property type="nucleotide sequence ID" value="NZ_JAFLVR010000012.1"/>
</dbReference>
<keyword evidence="2" id="KW-1185">Reference proteome</keyword>
<evidence type="ECO:0000313" key="1">
    <source>
        <dbReference type="EMBL" id="MBO0451874.1"/>
    </source>
</evidence>
<organism evidence="1 2">
    <name type="scientific">Candidatus Enterococcus murrayae</name>
    <dbReference type="NCBI Taxonomy" id="2815321"/>
    <lineage>
        <taxon>Bacteria</taxon>
        <taxon>Bacillati</taxon>
        <taxon>Bacillota</taxon>
        <taxon>Bacilli</taxon>
        <taxon>Lactobacillales</taxon>
        <taxon>Enterococcaceae</taxon>
        <taxon>Enterococcus</taxon>
    </lineage>
</organism>
<protein>
    <submittedName>
        <fullName evidence="1">Uncharacterized protein</fullName>
    </submittedName>
</protein>
<accession>A0ABS3HG00</accession>
<dbReference type="Proteomes" id="UP000664495">
    <property type="component" value="Unassembled WGS sequence"/>
</dbReference>
<evidence type="ECO:0000313" key="2">
    <source>
        <dbReference type="Proteomes" id="UP000664495"/>
    </source>
</evidence>
<dbReference type="EMBL" id="JAFLVR010000012">
    <property type="protein sequence ID" value="MBO0451874.1"/>
    <property type="molecule type" value="Genomic_DNA"/>
</dbReference>